<evidence type="ECO:0000256" key="7">
    <source>
        <dbReference type="ARBA" id="ARBA00023136"/>
    </source>
</evidence>
<dbReference type="PANTHER" id="PTHR34979:SF1">
    <property type="entry name" value="INNER MEMBRANE PROTEIN YGAZ"/>
    <property type="match status" value="1"/>
</dbReference>
<dbReference type="RefSeq" id="WP_067387056.1">
    <property type="nucleotide sequence ID" value="NZ_CP015839.1"/>
</dbReference>
<dbReference type="KEGG" id="mars:A8C75_06975"/>
<keyword evidence="6 8" id="KW-1133">Transmembrane helix</keyword>
<keyword evidence="10" id="KW-1185">Reference proteome</keyword>
<evidence type="ECO:0000256" key="5">
    <source>
        <dbReference type="ARBA" id="ARBA00022692"/>
    </source>
</evidence>
<dbReference type="Proteomes" id="UP000078070">
    <property type="component" value="Chromosome"/>
</dbReference>
<evidence type="ECO:0000313" key="9">
    <source>
        <dbReference type="EMBL" id="ANG65137.1"/>
    </source>
</evidence>
<dbReference type="EMBL" id="CP015839">
    <property type="protein sequence ID" value="ANG65137.1"/>
    <property type="molecule type" value="Genomic_DNA"/>
</dbReference>
<gene>
    <name evidence="9" type="ORF">A8C75_06975</name>
</gene>
<evidence type="ECO:0000256" key="1">
    <source>
        <dbReference type="ARBA" id="ARBA00004651"/>
    </source>
</evidence>
<evidence type="ECO:0000256" key="2">
    <source>
        <dbReference type="ARBA" id="ARBA00010735"/>
    </source>
</evidence>
<comment type="similarity">
    <text evidence="2">Belongs to the AzlC family.</text>
</comment>
<dbReference type="OrthoDB" id="9803444at2"/>
<comment type="subcellular location">
    <subcellularLocation>
        <location evidence="1">Cell membrane</location>
        <topology evidence="1">Multi-pass membrane protein</topology>
    </subcellularLocation>
</comment>
<keyword evidence="3" id="KW-0813">Transport</keyword>
<dbReference type="PANTHER" id="PTHR34979">
    <property type="entry name" value="INNER MEMBRANE PROTEIN YGAZ"/>
    <property type="match status" value="1"/>
</dbReference>
<reference evidence="10" key="1">
    <citation type="submission" date="2016-05" db="EMBL/GenBank/DDBJ databases">
        <authorList>
            <person name="Baek K."/>
            <person name="Yang S.-J."/>
        </authorList>
    </citation>
    <scope>NUCLEOTIDE SEQUENCE [LARGE SCALE GENOMIC DNA]</scope>
    <source>
        <strain evidence="10">ST58-10</strain>
    </source>
</reference>
<dbReference type="GO" id="GO:0005886">
    <property type="term" value="C:plasma membrane"/>
    <property type="evidence" value="ECO:0007669"/>
    <property type="project" value="UniProtKB-SubCell"/>
</dbReference>
<keyword evidence="5 8" id="KW-0812">Transmembrane</keyword>
<feature type="transmembrane region" description="Helical" evidence="8">
    <location>
        <begin position="15"/>
        <end position="34"/>
    </location>
</feature>
<keyword evidence="7 8" id="KW-0472">Membrane</keyword>
<dbReference type="Pfam" id="PF03591">
    <property type="entry name" value="AzlC"/>
    <property type="match status" value="1"/>
</dbReference>
<keyword evidence="4" id="KW-1003">Cell membrane</keyword>
<protein>
    <recommendedName>
        <fullName evidence="11">Branched-chain amino acid ABC transporter permease</fullName>
    </recommendedName>
</protein>
<sequence length="169" mass="17744">MTPARLFLTGARDTLPLILAAIPFGIVYGALATSNGLSQWATLAISLFVYAGSAQFIAVTLLASAAALPVILLTVFVVNLRHMLYAAMVVAFIGIVVPALQSRAQWACAFSAGVCSLLTWDWPHQSGLLLTALVAITVGGVLERRDNKASNLPAYTAETPTAAQEEGSK</sequence>
<evidence type="ECO:0008006" key="11">
    <source>
        <dbReference type="Google" id="ProtNLM"/>
    </source>
</evidence>
<dbReference type="InterPro" id="IPR011606">
    <property type="entry name" value="Brnchd-chn_aa_trnsp_permease"/>
</dbReference>
<organism evidence="9 10">
    <name type="scientific">Marinobacterium aestuarii</name>
    <dbReference type="NCBI Taxonomy" id="1821621"/>
    <lineage>
        <taxon>Bacteria</taxon>
        <taxon>Pseudomonadati</taxon>
        <taxon>Pseudomonadota</taxon>
        <taxon>Gammaproteobacteria</taxon>
        <taxon>Oceanospirillales</taxon>
        <taxon>Oceanospirillaceae</taxon>
        <taxon>Marinobacterium</taxon>
    </lineage>
</organism>
<reference evidence="9 10" key="2">
    <citation type="journal article" date="2018" name="Int. J. Syst. Evol. Microbiol.">
        <title>Marinobacterium aestuarii sp. nov., a benzene-degrading marine bacterium isolated from estuary sediment.</title>
        <authorList>
            <person name="Bae S.S."/>
            <person name="Jung J."/>
            <person name="Chung D."/>
            <person name="Baek K."/>
        </authorList>
    </citation>
    <scope>NUCLEOTIDE SEQUENCE [LARGE SCALE GENOMIC DNA]</scope>
    <source>
        <strain evidence="9 10">ST58-10</strain>
    </source>
</reference>
<proteinExistence type="inferred from homology"/>
<name>A0A1A9F4J5_9GAMM</name>
<evidence type="ECO:0000256" key="3">
    <source>
        <dbReference type="ARBA" id="ARBA00022448"/>
    </source>
</evidence>
<accession>A0A1A9F4J5</accession>
<dbReference type="GO" id="GO:1903785">
    <property type="term" value="P:L-valine transmembrane transport"/>
    <property type="evidence" value="ECO:0007669"/>
    <property type="project" value="TreeGrafter"/>
</dbReference>
<evidence type="ECO:0000256" key="8">
    <source>
        <dbReference type="SAM" id="Phobius"/>
    </source>
</evidence>
<dbReference type="AlphaFoldDB" id="A0A1A9F4J5"/>
<evidence type="ECO:0000313" key="10">
    <source>
        <dbReference type="Proteomes" id="UP000078070"/>
    </source>
</evidence>
<feature type="transmembrane region" description="Helical" evidence="8">
    <location>
        <begin position="84"/>
        <end position="102"/>
    </location>
</feature>
<feature type="transmembrane region" description="Helical" evidence="8">
    <location>
        <begin position="54"/>
        <end position="77"/>
    </location>
</feature>
<evidence type="ECO:0000256" key="4">
    <source>
        <dbReference type="ARBA" id="ARBA00022475"/>
    </source>
</evidence>
<evidence type="ECO:0000256" key="6">
    <source>
        <dbReference type="ARBA" id="ARBA00022989"/>
    </source>
</evidence>
<dbReference type="STRING" id="1821621.A8C75_06975"/>